<dbReference type="InterPro" id="IPR036116">
    <property type="entry name" value="FN3_sf"/>
</dbReference>
<dbReference type="Gene3D" id="2.60.40.10">
    <property type="entry name" value="Immunoglobulins"/>
    <property type="match status" value="1"/>
</dbReference>
<dbReference type="InterPro" id="IPR013783">
    <property type="entry name" value="Ig-like_fold"/>
</dbReference>
<dbReference type="EMBL" id="CP111016">
    <property type="protein sequence ID" value="WAR05699.1"/>
    <property type="molecule type" value="Genomic_DNA"/>
</dbReference>
<proteinExistence type="predicted"/>
<protein>
    <recommendedName>
        <fullName evidence="2">Fibronectin type-III domain-containing protein</fullName>
    </recommendedName>
</protein>
<reference evidence="3" key="1">
    <citation type="submission" date="2022-11" db="EMBL/GenBank/DDBJ databases">
        <title>Centuries of genome instability and evolution in soft-shell clam transmissible cancer (bioRxiv).</title>
        <authorList>
            <person name="Hart S.F.M."/>
            <person name="Yonemitsu M.A."/>
            <person name="Giersch R.M."/>
            <person name="Beal B.F."/>
            <person name="Arriagada G."/>
            <person name="Davis B.W."/>
            <person name="Ostrander E.A."/>
            <person name="Goff S.P."/>
            <person name="Metzger M.J."/>
        </authorList>
    </citation>
    <scope>NUCLEOTIDE SEQUENCE</scope>
    <source>
        <strain evidence="3">MELC-2E11</strain>
        <tissue evidence="3">Siphon/mantle</tissue>
    </source>
</reference>
<feature type="domain" description="Fibronectin type-III" evidence="2">
    <location>
        <begin position="121"/>
        <end position="210"/>
    </location>
</feature>
<gene>
    <name evidence="3" type="ORF">MAR_021068</name>
</gene>
<dbReference type="Proteomes" id="UP001164746">
    <property type="component" value="Chromosome 5"/>
</dbReference>
<feature type="transmembrane region" description="Helical" evidence="1">
    <location>
        <begin position="231"/>
        <end position="255"/>
    </location>
</feature>
<organism evidence="3 4">
    <name type="scientific">Mya arenaria</name>
    <name type="common">Soft-shell clam</name>
    <dbReference type="NCBI Taxonomy" id="6604"/>
    <lineage>
        <taxon>Eukaryota</taxon>
        <taxon>Metazoa</taxon>
        <taxon>Spiralia</taxon>
        <taxon>Lophotrochozoa</taxon>
        <taxon>Mollusca</taxon>
        <taxon>Bivalvia</taxon>
        <taxon>Autobranchia</taxon>
        <taxon>Heteroconchia</taxon>
        <taxon>Euheterodonta</taxon>
        <taxon>Imparidentia</taxon>
        <taxon>Neoheterodontei</taxon>
        <taxon>Myida</taxon>
        <taxon>Myoidea</taxon>
        <taxon>Myidae</taxon>
        <taxon>Mya</taxon>
    </lineage>
</organism>
<keyword evidence="4" id="KW-1185">Reference proteome</keyword>
<dbReference type="SMART" id="SM00060">
    <property type="entry name" value="FN3"/>
    <property type="match status" value="1"/>
</dbReference>
<name>A0ABY7E941_MYAAR</name>
<keyword evidence="1" id="KW-0472">Membrane</keyword>
<accession>A0ABY7E941</accession>
<keyword evidence="1" id="KW-1133">Transmembrane helix</keyword>
<evidence type="ECO:0000313" key="4">
    <source>
        <dbReference type="Proteomes" id="UP001164746"/>
    </source>
</evidence>
<dbReference type="InterPro" id="IPR003961">
    <property type="entry name" value="FN3_dom"/>
</dbReference>
<keyword evidence="1" id="KW-0812">Transmembrane</keyword>
<dbReference type="CDD" id="cd00063">
    <property type="entry name" value="FN3"/>
    <property type="match status" value="1"/>
</dbReference>
<evidence type="ECO:0000313" key="3">
    <source>
        <dbReference type="EMBL" id="WAR05699.1"/>
    </source>
</evidence>
<evidence type="ECO:0000259" key="2">
    <source>
        <dbReference type="SMART" id="SM00060"/>
    </source>
</evidence>
<sequence>MWFFYSDVPVVLSPPLSKERVYVVPSKLGDTISVNITVFSNDGGIEVSVERNDDSVNPKPIRAVVSETKVMLPVFGKLIEEDGYSIHVILFTENANDMSDYTVRIKNDFKQTMLLIDVKPEGPPTIPTQFALNNVDQNAIEASWLAEFNGGFRQTFVIQISIDEIHWSNASIRTEDTDRSNDIYRLTISNLDHSTTYFLRLYAFNELGLSGFTSVLQATTSDTQDHASKGALIGGIVGGCTSMIIAVLVASLLLWRRRRAIPKEVENPMCVEAESTITQTPSFAHATSRGETRTERTTIDDLYAVVDKNAKTSGIYTNCSGEPNDKRQGSTKLINHAGLVYADVVFDKPALEQEQFTIHGLEDRTEYAQVDLAI</sequence>
<dbReference type="SUPFAM" id="SSF49265">
    <property type="entry name" value="Fibronectin type III"/>
    <property type="match status" value="1"/>
</dbReference>
<evidence type="ECO:0000256" key="1">
    <source>
        <dbReference type="SAM" id="Phobius"/>
    </source>
</evidence>